<dbReference type="Proteomes" id="UP001320420">
    <property type="component" value="Unassembled WGS sequence"/>
</dbReference>
<gene>
    <name evidence="2" type="ORF">SLS62_008779</name>
</gene>
<accession>A0AAN9UIT6</accession>
<evidence type="ECO:0000313" key="2">
    <source>
        <dbReference type="EMBL" id="KAK7748228.1"/>
    </source>
</evidence>
<sequence>MSSDTTDLENDNPFADIQNNTTSNTSPTANATTPSTSTSLSTSTTSPISPSTADPDKKRKSTAQSDPWASHNTEDNREPDWLDNWSTEKLLAMAHSQIANQGGNWPHTMRRLIDPRRAIPKENSFGRPLTKKLVRNKLKRHYSSILRQLMPPLPQGEWDRLKDLANGRASGPYDMKMPPRRPVAQPVFLTKNDSYKLFKYSGQPEEESWVKYALKPVRQIERGNSRTMKSLTGELDRDPRGQGRPIGARRTLGARKLRRGIYGHLFEMCSTMTQNPRTGKWNVTWGSRELEVSRPTTPAALGFFQGVGKDGKPLNADADADADRGPRRREWDERDQRVGG</sequence>
<evidence type="ECO:0000313" key="3">
    <source>
        <dbReference type="Proteomes" id="UP001320420"/>
    </source>
</evidence>
<feature type="compositionally biased region" description="Polar residues" evidence="1">
    <location>
        <begin position="62"/>
        <end position="71"/>
    </location>
</feature>
<comment type="caution">
    <text evidence="2">The sequence shown here is derived from an EMBL/GenBank/DDBJ whole genome shotgun (WGS) entry which is preliminary data.</text>
</comment>
<feature type="compositionally biased region" description="Low complexity" evidence="1">
    <location>
        <begin position="19"/>
        <end position="53"/>
    </location>
</feature>
<reference evidence="2 3" key="1">
    <citation type="submission" date="2024-02" db="EMBL/GenBank/DDBJ databases">
        <title>De novo assembly and annotation of 12 fungi associated with fruit tree decline syndrome in Ontario, Canada.</title>
        <authorList>
            <person name="Sulman M."/>
            <person name="Ellouze W."/>
            <person name="Ilyukhin E."/>
        </authorList>
    </citation>
    <scope>NUCLEOTIDE SEQUENCE [LARGE SCALE GENOMIC DNA]</scope>
    <source>
        <strain evidence="2 3">M11/M66-122</strain>
    </source>
</reference>
<proteinExistence type="predicted"/>
<dbReference type="AlphaFoldDB" id="A0AAN9UIT6"/>
<feature type="region of interest" description="Disordered" evidence="1">
    <location>
        <begin position="1"/>
        <end position="81"/>
    </location>
</feature>
<evidence type="ECO:0000256" key="1">
    <source>
        <dbReference type="SAM" id="MobiDB-lite"/>
    </source>
</evidence>
<name>A0AAN9UIT6_9PEZI</name>
<feature type="compositionally biased region" description="Acidic residues" evidence="1">
    <location>
        <begin position="1"/>
        <end position="10"/>
    </location>
</feature>
<protein>
    <submittedName>
        <fullName evidence="2">Uncharacterized protein</fullName>
    </submittedName>
</protein>
<organism evidence="2 3">
    <name type="scientific">Diatrype stigma</name>
    <dbReference type="NCBI Taxonomy" id="117547"/>
    <lineage>
        <taxon>Eukaryota</taxon>
        <taxon>Fungi</taxon>
        <taxon>Dikarya</taxon>
        <taxon>Ascomycota</taxon>
        <taxon>Pezizomycotina</taxon>
        <taxon>Sordariomycetes</taxon>
        <taxon>Xylariomycetidae</taxon>
        <taxon>Xylariales</taxon>
        <taxon>Diatrypaceae</taxon>
        <taxon>Diatrype</taxon>
    </lineage>
</organism>
<feature type="region of interest" description="Disordered" evidence="1">
    <location>
        <begin position="305"/>
        <end position="340"/>
    </location>
</feature>
<dbReference type="EMBL" id="JAKJXP020000085">
    <property type="protein sequence ID" value="KAK7748228.1"/>
    <property type="molecule type" value="Genomic_DNA"/>
</dbReference>
<keyword evidence="3" id="KW-1185">Reference proteome</keyword>
<feature type="compositionally biased region" description="Basic and acidic residues" evidence="1">
    <location>
        <begin position="321"/>
        <end position="340"/>
    </location>
</feature>